<dbReference type="SMART" id="SM00066">
    <property type="entry name" value="GAL4"/>
    <property type="match status" value="1"/>
</dbReference>
<feature type="compositionally biased region" description="Basic and acidic residues" evidence="7">
    <location>
        <begin position="655"/>
        <end position="668"/>
    </location>
</feature>
<protein>
    <recommendedName>
        <fullName evidence="8">Zn(2)-C6 fungal-type domain-containing protein</fullName>
    </recommendedName>
</protein>
<keyword evidence="2" id="KW-0479">Metal-binding</keyword>
<evidence type="ECO:0000256" key="6">
    <source>
        <dbReference type="ARBA" id="ARBA00023242"/>
    </source>
</evidence>
<evidence type="ECO:0000256" key="5">
    <source>
        <dbReference type="ARBA" id="ARBA00023163"/>
    </source>
</evidence>
<dbReference type="GO" id="GO:0006351">
    <property type="term" value="P:DNA-templated transcription"/>
    <property type="evidence" value="ECO:0007669"/>
    <property type="project" value="InterPro"/>
</dbReference>
<accession>A0A9P9HEF1</accession>
<dbReference type="Pfam" id="PF00172">
    <property type="entry name" value="Zn_clus"/>
    <property type="match status" value="1"/>
</dbReference>
<dbReference type="PANTHER" id="PTHR31845">
    <property type="entry name" value="FINGER DOMAIN PROTEIN, PUTATIVE-RELATED"/>
    <property type="match status" value="1"/>
</dbReference>
<dbReference type="SUPFAM" id="SSF57701">
    <property type="entry name" value="Zn2/Cys6 DNA-binding domain"/>
    <property type="match status" value="1"/>
</dbReference>
<dbReference type="GeneID" id="70219883"/>
<feature type="domain" description="Zn(2)-C6 fungal-type" evidence="8">
    <location>
        <begin position="33"/>
        <end position="63"/>
    </location>
</feature>
<feature type="compositionally biased region" description="Basic and acidic residues" evidence="7">
    <location>
        <begin position="14"/>
        <end position="26"/>
    </location>
</feature>
<dbReference type="RefSeq" id="XP_046050696.1">
    <property type="nucleotide sequence ID" value="XM_046189929.1"/>
</dbReference>
<evidence type="ECO:0000259" key="8">
    <source>
        <dbReference type="PROSITE" id="PS50048"/>
    </source>
</evidence>
<dbReference type="InterPro" id="IPR036864">
    <property type="entry name" value="Zn2-C6_fun-type_DNA-bd_sf"/>
</dbReference>
<dbReference type="CDD" id="cd00067">
    <property type="entry name" value="GAL4"/>
    <property type="match status" value="1"/>
</dbReference>
<dbReference type="PROSITE" id="PS00463">
    <property type="entry name" value="ZN2_CY6_FUNGAL_1"/>
    <property type="match status" value="1"/>
</dbReference>
<proteinExistence type="predicted"/>
<sequence length="933" mass="103407">MPGSNMASKPLKRARQEDTDEQERIVRSRSSVACQACRLAKTRCDVNPFAPPCTRCAAASIPCCVPESRRGRMKGSKNFRTWQQMLDVEPPATSEPSHQRSDYHSHSGPDNVGQDGRDSPQPQESGTITPLDPHNLMKSLDQDLYSDSSRFTRRLLRYLGEQFPVGTKSESQNTNEVSGGFEDLLPSITKIAKQGWVLGGPGLAKRIRHAVSLPIAELPPEDAQLLKQWTPQALQQVVGETTKYFEYGLRGSKRDVAMKIDPLQRGMITEARAPTLFEAYFKMVHPQWSMLDPNLHTVDFVRHQSALLTTTILALGSIALATLPDSDDAQVAEALKLRAHAEKLSLVVYSTGARSLEIVQAQVLLSRFGGSSKTRLDEQRWLRSAMIPRMAAEVGLGGSGPRGHTGNSLDKATDDDHWNELRTRAFMILNEYRFSTFSGRAPLDMSYFELPEADIKVMSALGADHLSSSLPALYHLYLFQREVGRRLEIATTTASSAVSQLEADLGWVVHYTEKWITKWSAGNSNPGTSWHLLHDALSCQLLMSSRIIGRIPQTEGQAAHKKYLLDIAIRIFQEALDAPQGTHMTHRASIFPFAGALILQCSDRRDLVLRLALRMAGRPNKQYVPTFIRSAGNQLLAMLCSNHGQYQPRTQFAKKPTETPKDEESCLDEARQTEHHAIPCAANQQTSRHLESVWNSEPECDLDLAPSSQGHGFDVGREDALSSESSRRSTLRTTEHGIQGTGLQQQAERPASEDFEITMAVPVSQEHAATPQKDIYSTTAQAYAGDFLSLDPSWEFPCVPTMLSPQAPLFPQHEPITDLDMLMSGGQVWSFRDGSQQQDEFAYMNPAETSPPIQHYLGVFSDPLGDPLPNRDDNLVPGDGEVGAMLPGWDTCFSANTTSAIDGDGQQTLKERQDYRQTLFQTISRLLEMASAS</sequence>
<feature type="compositionally biased region" description="Basic and acidic residues" evidence="7">
    <location>
        <begin position="97"/>
        <end position="107"/>
    </location>
</feature>
<dbReference type="OrthoDB" id="3429912at2759"/>
<keyword evidence="5" id="KW-0804">Transcription</keyword>
<dbReference type="GO" id="GO:0005634">
    <property type="term" value="C:nucleus"/>
    <property type="evidence" value="ECO:0007669"/>
    <property type="project" value="UniProtKB-SubCell"/>
</dbReference>
<evidence type="ECO:0000256" key="3">
    <source>
        <dbReference type="ARBA" id="ARBA00023015"/>
    </source>
</evidence>
<name>A0A9P9HEF1_FUSRE</name>
<gene>
    <name evidence="9" type="ORF">BKA55DRAFT_537539</name>
</gene>
<evidence type="ECO:0000256" key="4">
    <source>
        <dbReference type="ARBA" id="ARBA00023125"/>
    </source>
</evidence>
<comment type="subcellular location">
    <subcellularLocation>
        <location evidence="1">Nucleus</location>
    </subcellularLocation>
</comment>
<evidence type="ECO:0000256" key="1">
    <source>
        <dbReference type="ARBA" id="ARBA00004123"/>
    </source>
</evidence>
<dbReference type="GO" id="GO:0000976">
    <property type="term" value="F:transcription cis-regulatory region binding"/>
    <property type="evidence" value="ECO:0007669"/>
    <property type="project" value="TreeGrafter"/>
</dbReference>
<feature type="region of interest" description="Disordered" evidence="7">
    <location>
        <begin position="90"/>
        <end position="136"/>
    </location>
</feature>
<evidence type="ECO:0000256" key="7">
    <source>
        <dbReference type="SAM" id="MobiDB-lite"/>
    </source>
</evidence>
<dbReference type="PROSITE" id="PS50048">
    <property type="entry name" value="ZN2_CY6_FUNGAL_2"/>
    <property type="match status" value="1"/>
</dbReference>
<dbReference type="PANTHER" id="PTHR31845:SF17">
    <property type="entry name" value="ZN(II)2CYS6 TRANSCRIPTION FACTOR (EUROFUNG)"/>
    <property type="match status" value="1"/>
</dbReference>
<keyword evidence="6" id="KW-0539">Nucleus</keyword>
<dbReference type="Gene3D" id="4.10.240.10">
    <property type="entry name" value="Zn(2)-C6 fungal-type DNA-binding domain"/>
    <property type="match status" value="1"/>
</dbReference>
<evidence type="ECO:0000313" key="10">
    <source>
        <dbReference type="Proteomes" id="UP000720189"/>
    </source>
</evidence>
<feature type="region of interest" description="Disordered" evidence="7">
    <location>
        <begin position="700"/>
        <end position="752"/>
    </location>
</feature>
<keyword evidence="4" id="KW-0238">DNA-binding</keyword>
<dbReference type="InterPro" id="IPR001138">
    <property type="entry name" value="Zn2Cys6_DnaBD"/>
</dbReference>
<dbReference type="CDD" id="cd12148">
    <property type="entry name" value="fungal_TF_MHR"/>
    <property type="match status" value="1"/>
</dbReference>
<dbReference type="InterPro" id="IPR007219">
    <property type="entry name" value="XnlR_reg_dom"/>
</dbReference>
<keyword evidence="3" id="KW-0805">Transcription regulation</keyword>
<evidence type="ECO:0000256" key="2">
    <source>
        <dbReference type="ARBA" id="ARBA00022723"/>
    </source>
</evidence>
<reference evidence="9" key="1">
    <citation type="journal article" date="2021" name="Nat. Commun.">
        <title>Genetic determinants of endophytism in the Arabidopsis root mycobiome.</title>
        <authorList>
            <person name="Mesny F."/>
            <person name="Miyauchi S."/>
            <person name="Thiergart T."/>
            <person name="Pickel B."/>
            <person name="Atanasova L."/>
            <person name="Karlsson M."/>
            <person name="Huettel B."/>
            <person name="Barry K.W."/>
            <person name="Haridas S."/>
            <person name="Chen C."/>
            <person name="Bauer D."/>
            <person name="Andreopoulos W."/>
            <person name="Pangilinan J."/>
            <person name="LaButti K."/>
            <person name="Riley R."/>
            <person name="Lipzen A."/>
            <person name="Clum A."/>
            <person name="Drula E."/>
            <person name="Henrissat B."/>
            <person name="Kohler A."/>
            <person name="Grigoriev I.V."/>
            <person name="Martin F.M."/>
            <person name="Hacquard S."/>
        </authorList>
    </citation>
    <scope>NUCLEOTIDE SEQUENCE</scope>
    <source>
        <strain evidence="9">MPI-CAGE-AT-0023</strain>
    </source>
</reference>
<dbReference type="InterPro" id="IPR051089">
    <property type="entry name" value="prtT"/>
</dbReference>
<feature type="region of interest" description="Disordered" evidence="7">
    <location>
        <begin position="649"/>
        <end position="668"/>
    </location>
</feature>
<dbReference type="Pfam" id="PF04082">
    <property type="entry name" value="Fungal_trans"/>
    <property type="match status" value="1"/>
</dbReference>
<dbReference type="EMBL" id="JAGMUX010000006">
    <property type="protein sequence ID" value="KAH7255127.1"/>
    <property type="molecule type" value="Genomic_DNA"/>
</dbReference>
<dbReference type="GO" id="GO:0008270">
    <property type="term" value="F:zinc ion binding"/>
    <property type="evidence" value="ECO:0007669"/>
    <property type="project" value="InterPro"/>
</dbReference>
<dbReference type="Proteomes" id="UP000720189">
    <property type="component" value="Unassembled WGS sequence"/>
</dbReference>
<keyword evidence="10" id="KW-1185">Reference proteome</keyword>
<dbReference type="AlphaFoldDB" id="A0A9P9HEF1"/>
<comment type="caution">
    <text evidence="9">The sequence shown here is derived from an EMBL/GenBank/DDBJ whole genome shotgun (WGS) entry which is preliminary data.</text>
</comment>
<dbReference type="GO" id="GO:0000981">
    <property type="term" value="F:DNA-binding transcription factor activity, RNA polymerase II-specific"/>
    <property type="evidence" value="ECO:0007669"/>
    <property type="project" value="InterPro"/>
</dbReference>
<organism evidence="9 10">
    <name type="scientific">Fusarium redolens</name>
    <dbReference type="NCBI Taxonomy" id="48865"/>
    <lineage>
        <taxon>Eukaryota</taxon>
        <taxon>Fungi</taxon>
        <taxon>Dikarya</taxon>
        <taxon>Ascomycota</taxon>
        <taxon>Pezizomycotina</taxon>
        <taxon>Sordariomycetes</taxon>
        <taxon>Hypocreomycetidae</taxon>
        <taxon>Hypocreales</taxon>
        <taxon>Nectriaceae</taxon>
        <taxon>Fusarium</taxon>
        <taxon>Fusarium redolens species complex</taxon>
    </lineage>
</organism>
<feature type="region of interest" description="Disordered" evidence="7">
    <location>
        <begin position="1"/>
        <end position="29"/>
    </location>
</feature>
<evidence type="ECO:0000313" key="9">
    <source>
        <dbReference type="EMBL" id="KAH7255127.1"/>
    </source>
</evidence>